<reference evidence="2" key="1">
    <citation type="submission" date="2020-01" db="EMBL/GenBank/DDBJ databases">
        <title>Phosphoaccumulans saitamaens gen. nov., sp. nov., a polyphosphate accumulating bacterium isolated from surface river water.</title>
        <authorList>
            <person name="Watanabe K."/>
            <person name="Suda W."/>
        </authorList>
    </citation>
    <scope>NUCLEOTIDE SEQUENCE [LARGE SCALE GENOMIC DNA]</scope>
    <source>
        <strain evidence="2">ICHIAU1</strain>
    </source>
</reference>
<gene>
    <name evidence="1" type="ORF">ICHIAU1_07430</name>
</gene>
<evidence type="ECO:0000313" key="1">
    <source>
        <dbReference type="EMBL" id="BBU68460.1"/>
    </source>
</evidence>
<accession>A0A679I8N2</accession>
<evidence type="ECO:0000313" key="2">
    <source>
        <dbReference type="Proteomes" id="UP000463961"/>
    </source>
</evidence>
<dbReference type="RefSeq" id="WP_162050754.1">
    <property type="nucleotide sequence ID" value="NZ_AP019011.1"/>
</dbReference>
<protein>
    <submittedName>
        <fullName evidence="1">Uncharacterized protein</fullName>
    </submittedName>
</protein>
<dbReference type="EMBL" id="AP022345">
    <property type="protein sequence ID" value="BBU68460.1"/>
    <property type="molecule type" value="Genomic_DNA"/>
</dbReference>
<dbReference type="Proteomes" id="UP000463961">
    <property type="component" value="Chromosome"/>
</dbReference>
<organism evidence="1 2">
    <name type="scientific">Fluviibacter phosphoraccumulans</name>
    <dbReference type="NCBI Taxonomy" id="1751046"/>
    <lineage>
        <taxon>Bacteria</taxon>
        <taxon>Pseudomonadati</taxon>
        <taxon>Pseudomonadota</taxon>
        <taxon>Betaproteobacteria</taxon>
        <taxon>Rhodocyclales</taxon>
        <taxon>Fluviibacteraceae</taxon>
        <taxon>Fluviibacter</taxon>
    </lineage>
</organism>
<name>A0A679I8N2_9RHOO</name>
<sequence length="51" mass="5305">MKNFLVWVVLISTAALGVAVAQPTDDNGYAAYAVPGTKNVLIVSEPLSKTA</sequence>
<keyword evidence="2" id="KW-1185">Reference proteome</keyword>
<proteinExistence type="predicted"/>
<dbReference type="OrthoDB" id="6691870at2"/>
<dbReference type="AlphaFoldDB" id="A0A679I8N2"/>